<proteinExistence type="predicted"/>
<feature type="signal peptide" evidence="1">
    <location>
        <begin position="1"/>
        <end position="28"/>
    </location>
</feature>
<dbReference type="Pfam" id="PF13731">
    <property type="entry name" value="WxL"/>
    <property type="match status" value="1"/>
</dbReference>
<protein>
    <submittedName>
        <fullName evidence="3">WxL domain-containing protein</fullName>
    </submittedName>
</protein>
<gene>
    <name evidence="3" type="ORF">ACFQ44_12495</name>
</gene>
<reference evidence="4" key="1">
    <citation type="journal article" date="2019" name="Int. J. Syst. Evol. Microbiol.">
        <title>The Global Catalogue of Microorganisms (GCM) 10K type strain sequencing project: providing services to taxonomists for standard genome sequencing and annotation.</title>
        <authorList>
            <consortium name="The Broad Institute Genomics Platform"/>
            <consortium name="The Broad Institute Genome Sequencing Center for Infectious Disease"/>
            <person name="Wu L."/>
            <person name="Ma J."/>
        </authorList>
    </citation>
    <scope>NUCLEOTIDE SEQUENCE [LARGE SCALE GENOMIC DNA]</scope>
    <source>
        <strain evidence="4">CCM 8979</strain>
    </source>
</reference>
<organism evidence="3 4">
    <name type="scientific">Levilactobacillus lanxiensis</name>
    <dbReference type="NCBI Taxonomy" id="2799568"/>
    <lineage>
        <taxon>Bacteria</taxon>
        <taxon>Bacillati</taxon>
        <taxon>Bacillota</taxon>
        <taxon>Bacilli</taxon>
        <taxon>Lactobacillales</taxon>
        <taxon>Lactobacillaceae</taxon>
        <taxon>Levilactobacillus</taxon>
    </lineage>
</organism>
<evidence type="ECO:0000313" key="3">
    <source>
        <dbReference type="EMBL" id="MFD1456478.1"/>
    </source>
</evidence>
<evidence type="ECO:0000259" key="2">
    <source>
        <dbReference type="Pfam" id="PF13731"/>
    </source>
</evidence>
<keyword evidence="1" id="KW-0732">Signal</keyword>
<dbReference type="Proteomes" id="UP001597189">
    <property type="component" value="Unassembled WGS sequence"/>
</dbReference>
<feature type="chain" id="PRO_5046636616" evidence="1">
    <location>
        <begin position="29"/>
        <end position="221"/>
    </location>
</feature>
<dbReference type="InterPro" id="IPR027994">
    <property type="entry name" value="WxL_dom"/>
</dbReference>
<evidence type="ECO:0000256" key="1">
    <source>
        <dbReference type="SAM" id="SignalP"/>
    </source>
</evidence>
<dbReference type="EMBL" id="JBHTOD010000011">
    <property type="protein sequence ID" value="MFD1456478.1"/>
    <property type="molecule type" value="Genomic_DNA"/>
</dbReference>
<name>A0ABW4D922_9LACO</name>
<evidence type="ECO:0000313" key="4">
    <source>
        <dbReference type="Proteomes" id="UP001597189"/>
    </source>
</evidence>
<keyword evidence="4" id="KW-1185">Reference proteome</keyword>
<accession>A0ABW4D922</accession>
<comment type="caution">
    <text evidence="3">The sequence shown here is derived from an EMBL/GenBank/DDBJ whole genome shotgun (WGS) entry which is preliminary data.</text>
</comment>
<sequence length="221" mass="21746">MFKKTLGFVAVAAALTGLGLASTTTANADVADGATTGTTAANVNLTADPNGAGGVSLVQVPTLTFGDKVLTGSKDTTTLGVANNLVVKNAGAATGWSVTVKGTAMTAGNNTLSGGSYDLKSASDKALAVQSDNVTEDTSNKTTATVSSATDDVTGDTFNGLAVNTGAATSDQPVMNAVANQGIGTFSANFGKDSVLNIPASAIAGKYESTLTWTLSNAPLA</sequence>
<dbReference type="RefSeq" id="WP_203646813.1">
    <property type="nucleotide sequence ID" value="NZ_BOLN01000011.1"/>
</dbReference>
<feature type="domain" description="WxL" evidence="2">
    <location>
        <begin position="48"/>
        <end position="219"/>
    </location>
</feature>